<keyword evidence="3 7" id="KW-0547">Nucleotide-binding</keyword>
<feature type="binding site" evidence="7">
    <location>
        <position position="187"/>
    </location>
    <ligand>
        <name>AMP</name>
        <dbReference type="ChEBI" id="CHEBI:456215"/>
    </ligand>
</feature>
<keyword evidence="4 7" id="KW-0418">Kinase</keyword>
<evidence type="ECO:0000256" key="5">
    <source>
        <dbReference type="ARBA" id="ARBA00023128"/>
    </source>
</evidence>
<dbReference type="SUPFAM" id="SSF52540">
    <property type="entry name" value="P-loop containing nucleoside triphosphate hydrolases"/>
    <property type="match status" value="1"/>
</dbReference>
<dbReference type="NCBIfam" id="TIGR01351">
    <property type="entry name" value="adk"/>
    <property type="match status" value="1"/>
</dbReference>
<feature type="chain" id="PRO_5034957091" description="GTP:AMP phosphotransferase, mitochondrial" evidence="8">
    <location>
        <begin position="20"/>
        <end position="290"/>
    </location>
</feature>
<feature type="binding site" evidence="7">
    <location>
        <begin position="32"/>
        <end position="37"/>
    </location>
    <ligand>
        <name>GTP</name>
        <dbReference type="ChEBI" id="CHEBI:37565"/>
    </ligand>
</feature>
<feature type="binding site" evidence="7">
    <location>
        <position position="143"/>
    </location>
    <ligand>
        <name>GTP</name>
        <dbReference type="ChEBI" id="CHEBI:37565"/>
    </ligand>
</feature>
<keyword evidence="10" id="KW-1185">Reference proteome</keyword>
<dbReference type="PANTHER" id="PTHR23359">
    <property type="entry name" value="NUCLEOTIDE KINASE"/>
    <property type="match status" value="1"/>
</dbReference>
<dbReference type="GeneID" id="111119683"/>
<feature type="binding site" evidence="7">
    <location>
        <position position="176"/>
    </location>
    <ligand>
        <name>AMP</name>
        <dbReference type="ChEBI" id="CHEBI:456215"/>
    </ligand>
</feature>
<keyword evidence="5 7" id="KW-0496">Mitochondrion</keyword>
<feature type="binding site" evidence="7">
    <location>
        <begin position="152"/>
        <end position="153"/>
    </location>
    <ligand>
        <name>GTP</name>
        <dbReference type="ChEBI" id="CHEBI:37565"/>
    </ligand>
</feature>
<dbReference type="InterPro" id="IPR027417">
    <property type="entry name" value="P-loop_NTPase"/>
</dbReference>
<feature type="binding site" evidence="7">
    <location>
        <position position="113"/>
    </location>
    <ligand>
        <name>AMP</name>
        <dbReference type="ChEBI" id="CHEBI:456215"/>
    </ligand>
</feature>
<feature type="binding site" evidence="7">
    <location>
        <begin position="106"/>
        <end position="109"/>
    </location>
    <ligand>
        <name>AMP</name>
        <dbReference type="ChEBI" id="CHEBI:456215"/>
    </ligand>
</feature>
<evidence type="ECO:0000256" key="1">
    <source>
        <dbReference type="ARBA" id="ARBA00004305"/>
    </source>
</evidence>
<gene>
    <name evidence="11" type="primary">LOC111119683</name>
</gene>
<evidence type="ECO:0000256" key="3">
    <source>
        <dbReference type="ARBA" id="ARBA00022741"/>
    </source>
</evidence>
<keyword evidence="2 7" id="KW-0808">Transferase</keyword>
<dbReference type="PRINTS" id="PR00094">
    <property type="entry name" value="ADENYLTKNASE"/>
</dbReference>
<comment type="function">
    <text evidence="7">Involved in maintaining the homeostasis of cellular nucleotides by catalyzing the interconversion of nucleoside phosphates. Has GTP:AMP phosphotransferase and ITP:AMP phosphotransferase activities.</text>
</comment>
<protein>
    <recommendedName>
        <fullName evidence="7">GTP:AMP phosphotransferase, mitochondrial</fullName>
        <ecNumber evidence="7">2.7.4.10</ecNumber>
    </recommendedName>
    <alternativeName>
        <fullName evidence="7">Adenylate kinase 3</fullName>
        <shortName evidence="7">AK 3</shortName>
    </alternativeName>
</protein>
<dbReference type="InterPro" id="IPR006259">
    <property type="entry name" value="Adenyl_kin_sub"/>
</dbReference>
<feature type="domain" description="Adenylate kinase active site lid" evidence="9">
    <location>
        <begin position="143"/>
        <end position="178"/>
    </location>
</feature>
<evidence type="ECO:0000313" key="11">
    <source>
        <dbReference type="RefSeq" id="XP_022315808.1"/>
    </source>
</evidence>
<dbReference type="GO" id="GO:0046899">
    <property type="term" value="F:nucleoside triphosphate adenylate kinase activity"/>
    <property type="evidence" value="ECO:0007669"/>
    <property type="project" value="UniProtKB-UniRule"/>
</dbReference>
<comment type="catalytic activity">
    <reaction evidence="7">
        <text>a ribonucleoside 5'-triphosphate + AMP = a ribonucleoside 5'-diphosphate + ADP</text>
        <dbReference type="Rhea" id="RHEA:13749"/>
        <dbReference type="ChEBI" id="CHEBI:57930"/>
        <dbReference type="ChEBI" id="CHEBI:61557"/>
        <dbReference type="ChEBI" id="CHEBI:456215"/>
        <dbReference type="ChEBI" id="CHEBI:456216"/>
        <dbReference type="EC" id="2.7.4.10"/>
    </reaction>
</comment>
<comment type="domain">
    <text evidence="7">Consists of three domains, a large central CORE domain and two small peripheral domains, NMPbind and LID, which undergo movements during catalysis. The LID domain closes over the site of phosphoryl transfer upon GTP binding. Assembling and dissambling the active center during each catalytic cycle provides an effective means to prevent GTP hydrolysis.</text>
</comment>
<dbReference type="GO" id="GO:0046039">
    <property type="term" value="P:GTP metabolic process"/>
    <property type="evidence" value="ECO:0007669"/>
    <property type="project" value="UniProtKB-UniRule"/>
</dbReference>
<dbReference type="Pfam" id="PF00406">
    <property type="entry name" value="ADK"/>
    <property type="match status" value="1"/>
</dbReference>
<keyword evidence="6 7" id="KW-0342">GTP-binding</keyword>
<feature type="signal peptide" evidence="8">
    <location>
        <begin position="1"/>
        <end position="19"/>
    </location>
</feature>
<name>A0A8B8CIZ8_CRAVI</name>
<evidence type="ECO:0000313" key="10">
    <source>
        <dbReference type="Proteomes" id="UP000694844"/>
    </source>
</evidence>
<dbReference type="GO" id="GO:0005524">
    <property type="term" value="F:ATP binding"/>
    <property type="evidence" value="ECO:0007669"/>
    <property type="project" value="InterPro"/>
</dbReference>
<dbReference type="InterPro" id="IPR007862">
    <property type="entry name" value="Adenylate_kinase_lid-dom"/>
</dbReference>
<dbReference type="EC" id="2.7.4.10" evidence="7"/>
<dbReference type="FunFam" id="3.40.50.300:FF:000106">
    <property type="entry name" value="Adenylate kinase mitochondrial"/>
    <property type="match status" value="1"/>
</dbReference>
<evidence type="ECO:0000256" key="7">
    <source>
        <dbReference type="HAMAP-Rule" id="MF_03169"/>
    </source>
</evidence>
<feature type="region of interest" description="NMPbind" evidence="7">
    <location>
        <begin position="52"/>
        <end position="81"/>
    </location>
</feature>
<accession>A0A8B8CIZ8</accession>
<evidence type="ECO:0000256" key="8">
    <source>
        <dbReference type="SAM" id="SignalP"/>
    </source>
</evidence>
<keyword evidence="8" id="KW-0732">Signal</keyword>
<dbReference type="Gene3D" id="3.40.50.300">
    <property type="entry name" value="P-loop containing nucleotide triphosphate hydrolases"/>
    <property type="match status" value="1"/>
</dbReference>
<dbReference type="InterPro" id="IPR036193">
    <property type="entry name" value="ADK_active_lid_dom_sf"/>
</dbReference>
<dbReference type="PROSITE" id="PS00113">
    <property type="entry name" value="ADENYLATE_KINASE"/>
    <property type="match status" value="1"/>
</dbReference>
<dbReference type="HAMAP" id="MF_00235">
    <property type="entry name" value="Adenylate_kinase_Adk"/>
    <property type="match status" value="1"/>
</dbReference>
<feature type="binding site" evidence="7">
    <location>
        <position position="58"/>
    </location>
    <ligand>
        <name>AMP</name>
        <dbReference type="ChEBI" id="CHEBI:456215"/>
    </ligand>
</feature>
<organism evidence="10 11">
    <name type="scientific">Crassostrea virginica</name>
    <name type="common">Eastern oyster</name>
    <dbReference type="NCBI Taxonomy" id="6565"/>
    <lineage>
        <taxon>Eukaryota</taxon>
        <taxon>Metazoa</taxon>
        <taxon>Spiralia</taxon>
        <taxon>Lophotrochozoa</taxon>
        <taxon>Mollusca</taxon>
        <taxon>Bivalvia</taxon>
        <taxon>Autobranchia</taxon>
        <taxon>Pteriomorphia</taxon>
        <taxon>Ostreida</taxon>
        <taxon>Ostreoidea</taxon>
        <taxon>Ostreidae</taxon>
        <taxon>Crassostrea</taxon>
    </lineage>
</organism>
<feature type="binding site" evidence="7">
    <location>
        <position position="216"/>
    </location>
    <ligand>
        <name>GTP</name>
        <dbReference type="ChEBI" id="CHEBI:37565"/>
    </ligand>
</feature>
<comment type="similarity">
    <text evidence="7">Belongs to the adenylate kinase family. AK3 subfamily.</text>
</comment>
<dbReference type="OrthoDB" id="439792at2759"/>
<reference evidence="11" key="1">
    <citation type="submission" date="2025-08" db="UniProtKB">
        <authorList>
            <consortium name="RefSeq"/>
        </authorList>
    </citation>
    <scope>IDENTIFICATION</scope>
    <source>
        <tissue evidence="11">Whole sample</tissue>
    </source>
</reference>
<sequence>MRVWLIYSILIVTIQPTMISKTLRTIIMGPPGSGKGTISSRIVKDFKLRHLSSGDLLRSQVHSKTKEGLQAKAFMESGQLVPDNVMVQLILNELQKLKHESWLLDGFPRTLPQAEALHSKEPADVVLNLNVPFEIIMGRLTSRWTHAPSGRIYNTDFNPPKVPGIDDVTGEELIQREDDKPETVRKRLETYQQHTEPLLNYYRNLGILEEFTGKYSNEIWPHVHKFLSTKTEPLQYTVYKNEMPNFVEDLDLGFHAYACRCFFTIYKTSQLLNTDDCWVFVLERQSYKSY</sequence>
<dbReference type="GO" id="GO:0005525">
    <property type="term" value="F:GTP binding"/>
    <property type="evidence" value="ECO:0007669"/>
    <property type="project" value="UniProtKB-KW"/>
</dbReference>
<evidence type="ECO:0000256" key="6">
    <source>
        <dbReference type="ARBA" id="ARBA00023134"/>
    </source>
</evidence>
<evidence type="ECO:0000256" key="2">
    <source>
        <dbReference type="ARBA" id="ARBA00022679"/>
    </source>
</evidence>
<dbReference type="RefSeq" id="XP_022315808.1">
    <property type="nucleotide sequence ID" value="XM_022460100.1"/>
</dbReference>
<feature type="binding site" evidence="7">
    <location>
        <position position="53"/>
    </location>
    <ligand>
        <name>AMP</name>
        <dbReference type="ChEBI" id="CHEBI:456215"/>
    </ligand>
</feature>
<comment type="subunit">
    <text evidence="7">Monomer.</text>
</comment>
<dbReference type="Pfam" id="PF05191">
    <property type="entry name" value="ADK_lid"/>
    <property type="match status" value="1"/>
</dbReference>
<dbReference type="AlphaFoldDB" id="A0A8B8CIZ8"/>
<dbReference type="CDD" id="cd01428">
    <property type="entry name" value="ADK"/>
    <property type="match status" value="1"/>
</dbReference>
<proteinExistence type="inferred from homology"/>
<dbReference type="InterPro" id="IPR028586">
    <property type="entry name" value="AK3/Ak4_mitochondrial"/>
</dbReference>
<feature type="region of interest" description="LID" evidence="7">
    <location>
        <begin position="142"/>
        <end position="179"/>
    </location>
</feature>
<dbReference type="SUPFAM" id="SSF57774">
    <property type="entry name" value="Microbial and mitochondrial ADK, insert 'zinc finger' domain"/>
    <property type="match status" value="1"/>
</dbReference>
<dbReference type="GO" id="GO:0006172">
    <property type="term" value="P:ADP biosynthetic process"/>
    <property type="evidence" value="ECO:0007669"/>
    <property type="project" value="UniProtKB-UniRule"/>
</dbReference>
<dbReference type="Proteomes" id="UP000694844">
    <property type="component" value="Chromosome 2"/>
</dbReference>
<dbReference type="InterPro" id="IPR000850">
    <property type="entry name" value="Adenylat/UMP-CMP_kin"/>
</dbReference>
<comment type="subcellular location">
    <subcellularLocation>
        <location evidence="1 7">Mitochondrion matrix</location>
    </subcellularLocation>
</comment>
<dbReference type="GO" id="GO:0005759">
    <property type="term" value="C:mitochondrial matrix"/>
    <property type="evidence" value="ECO:0007669"/>
    <property type="project" value="UniProtKB-SubCell"/>
</dbReference>
<dbReference type="GO" id="GO:0046041">
    <property type="term" value="P:ITP metabolic process"/>
    <property type="evidence" value="ECO:0007669"/>
    <property type="project" value="UniProtKB-UniRule"/>
</dbReference>
<evidence type="ECO:0000256" key="4">
    <source>
        <dbReference type="ARBA" id="ARBA00022777"/>
    </source>
</evidence>
<evidence type="ECO:0000259" key="9">
    <source>
        <dbReference type="Pfam" id="PF05191"/>
    </source>
</evidence>
<dbReference type="HAMAP" id="MF_03169">
    <property type="entry name" value="Adenylate_kinase_AK3"/>
    <property type="match status" value="1"/>
</dbReference>
<dbReference type="KEGG" id="cvn:111119683"/>
<dbReference type="GO" id="GO:0004017">
    <property type="term" value="F:AMP kinase activity"/>
    <property type="evidence" value="ECO:0007669"/>
    <property type="project" value="InterPro"/>
</dbReference>
<dbReference type="InterPro" id="IPR033690">
    <property type="entry name" value="Adenylat_kinase_CS"/>
</dbReference>
<dbReference type="GO" id="GO:0046033">
    <property type="term" value="P:AMP metabolic process"/>
    <property type="evidence" value="ECO:0007669"/>
    <property type="project" value="UniProtKB-UniRule"/>
</dbReference>
<feature type="binding site" evidence="7">
    <location>
        <begin position="79"/>
        <end position="81"/>
    </location>
    <ligand>
        <name>AMP</name>
        <dbReference type="ChEBI" id="CHEBI:456215"/>
    </ligand>
</feature>